<keyword evidence="8" id="KW-1185">Reference proteome</keyword>
<keyword evidence="4 6" id="KW-1133">Transmembrane helix</keyword>
<keyword evidence="5 6" id="KW-0472">Membrane</keyword>
<protein>
    <submittedName>
        <fullName evidence="7">Fructose transport system permease protein</fullName>
    </submittedName>
</protein>
<feature type="transmembrane region" description="Helical" evidence="6">
    <location>
        <begin position="198"/>
        <end position="227"/>
    </location>
</feature>
<dbReference type="AlphaFoldDB" id="A0A238VUX3"/>
<evidence type="ECO:0000256" key="1">
    <source>
        <dbReference type="ARBA" id="ARBA00004651"/>
    </source>
</evidence>
<feature type="transmembrane region" description="Helical" evidence="6">
    <location>
        <begin position="297"/>
        <end position="324"/>
    </location>
</feature>
<evidence type="ECO:0000256" key="5">
    <source>
        <dbReference type="ARBA" id="ARBA00023136"/>
    </source>
</evidence>
<keyword evidence="2" id="KW-1003">Cell membrane</keyword>
<gene>
    <name evidence="7" type="ORF">SAMN06265370_103180</name>
</gene>
<dbReference type="PANTHER" id="PTHR32196:SF72">
    <property type="entry name" value="RIBOSE IMPORT PERMEASE PROTEIN RBSC"/>
    <property type="match status" value="1"/>
</dbReference>
<feature type="transmembrane region" description="Helical" evidence="6">
    <location>
        <begin position="131"/>
        <end position="151"/>
    </location>
</feature>
<evidence type="ECO:0000256" key="4">
    <source>
        <dbReference type="ARBA" id="ARBA00022989"/>
    </source>
</evidence>
<dbReference type="EMBL" id="FZNN01000003">
    <property type="protein sequence ID" value="SNR37944.1"/>
    <property type="molecule type" value="Genomic_DNA"/>
</dbReference>
<feature type="transmembrane region" description="Helical" evidence="6">
    <location>
        <begin position="258"/>
        <end position="276"/>
    </location>
</feature>
<name>A0A238VUX3_9RHOB</name>
<evidence type="ECO:0000256" key="3">
    <source>
        <dbReference type="ARBA" id="ARBA00022692"/>
    </source>
</evidence>
<feature type="transmembrane region" description="Helical" evidence="6">
    <location>
        <begin position="106"/>
        <end position="124"/>
    </location>
</feature>
<dbReference type="GO" id="GO:0022857">
    <property type="term" value="F:transmembrane transporter activity"/>
    <property type="evidence" value="ECO:0007669"/>
    <property type="project" value="InterPro"/>
</dbReference>
<dbReference type="Proteomes" id="UP000198417">
    <property type="component" value="Unassembled WGS sequence"/>
</dbReference>
<reference evidence="7 8" key="1">
    <citation type="submission" date="2017-06" db="EMBL/GenBank/DDBJ databases">
        <authorList>
            <person name="Kim H.J."/>
            <person name="Triplett B.A."/>
        </authorList>
    </citation>
    <scope>NUCLEOTIDE SEQUENCE [LARGE SCALE GENOMIC DNA]</scope>
    <source>
        <strain evidence="7 8">DSM 29052</strain>
    </source>
</reference>
<evidence type="ECO:0000256" key="6">
    <source>
        <dbReference type="SAM" id="Phobius"/>
    </source>
</evidence>
<evidence type="ECO:0000313" key="8">
    <source>
        <dbReference type="Proteomes" id="UP000198417"/>
    </source>
</evidence>
<organism evidence="7 8">
    <name type="scientific">Puniceibacterium sediminis</name>
    <dbReference type="NCBI Taxonomy" id="1608407"/>
    <lineage>
        <taxon>Bacteria</taxon>
        <taxon>Pseudomonadati</taxon>
        <taxon>Pseudomonadota</taxon>
        <taxon>Alphaproteobacteria</taxon>
        <taxon>Rhodobacterales</taxon>
        <taxon>Paracoccaceae</taxon>
        <taxon>Puniceibacterium</taxon>
    </lineage>
</organism>
<dbReference type="CDD" id="cd06579">
    <property type="entry name" value="TM_PBP1_transp_AraH_like"/>
    <property type="match status" value="1"/>
</dbReference>
<proteinExistence type="predicted"/>
<dbReference type="RefSeq" id="WP_089269489.1">
    <property type="nucleotide sequence ID" value="NZ_FZNN01000003.1"/>
</dbReference>
<sequence>MTDTNQTPAKGQDFESSLDKSDKKVAEFEHRRKGLVDGLQHLLHLNPTLVPVMVLVVSVLIFSLPMVTGGKFMTMFNLSLIMQQVSIIGVLAAAQSLIILTAGIDLSVGALMIFSAVVMGLLGVNLGVPSFIALIAGFVVAIGGGLMNGLLVTRIKLPPFIVTLGTWYIFLSVLRLLTGSQSIRSQDIDAEAPILKIFGSFISIGSARITFGVILMIVVFAVLWYFLNKTAWGRHVYAIGDDKEAAELAGIKTDRTLLTVYMASGAVVGIAAWASIGRVGSISPNAFAEANLQSITAVVIGGISLFGGRGSILGPLFGALIVGVFESGLRLAGLDVQWQVFAIGWLIILAVAIDQWIRKVSA</sequence>
<dbReference type="Pfam" id="PF02653">
    <property type="entry name" value="BPD_transp_2"/>
    <property type="match status" value="1"/>
</dbReference>
<dbReference type="GO" id="GO:0005886">
    <property type="term" value="C:plasma membrane"/>
    <property type="evidence" value="ECO:0007669"/>
    <property type="project" value="UniProtKB-SubCell"/>
</dbReference>
<accession>A0A238VUX3</accession>
<evidence type="ECO:0000256" key="2">
    <source>
        <dbReference type="ARBA" id="ARBA00022475"/>
    </source>
</evidence>
<feature type="transmembrane region" description="Helical" evidence="6">
    <location>
        <begin position="80"/>
        <end position="100"/>
    </location>
</feature>
<feature type="transmembrane region" description="Helical" evidence="6">
    <location>
        <begin position="49"/>
        <end position="68"/>
    </location>
</feature>
<dbReference type="OrthoDB" id="5422926at2"/>
<evidence type="ECO:0000313" key="7">
    <source>
        <dbReference type="EMBL" id="SNR37944.1"/>
    </source>
</evidence>
<keyword evidence="3 6" id="KW-0812">Transmembrane</keyword>
<feature type="transmembrane region" description="Helical" evidence="6">
    <location>
        <begin position="336"/>
        <end position="357"/>
    </location>
</feature>
<comment type="subcellular location">
    <subcellularLocation>
        <location evidence="1">Cell membrane</location>
        <topology evidence="1">Multi-pass membrane protein</topology>
    </subcellularLocation>
</comment>
<feature type="transmembrane region" description="Helical" evidence="6">
    <location>
        <begin position="157"/>
        <end position="177"/>
    </location>
</feature>
<dbReference type="PANTHER" id="PTHR32196">
    <property type="entry name" value="ABC TRANSPORTER PERMEASE PROTEIN YPHD-RELATED-RELATED"/>
    <property type="match status" value="1"/>
</dbReference>
<dbReference type="InterPro" id="IPR001851">
    <property type="entry name" value="ABC_transp_permease"/>
</dbReference>